<feature type="transmembrane region" description="Helical" evidence="1">
    <location>
        <begin position="376"/>
        <end position="397"/>
    </location>
</feature>
<feature type="transmembrane region" description="Helical" evidence="1">
    <location>
        <begin position="97"/>
        <end position="117"/>
    </location>
</feature>
<reference evidence="4 5" key="2">
    <citation type="submission" date="2018-11" db="EMBL/GenBank/DDBJ databases">
        <authorList>
            <consortium name="Pathogen Informatics"/>
        </authorList>
    </citation>
    <scope>NUCLEOTIDE SEQUENCE [LARGE SCALE GENOMIC DNA]</scope>
</reference>
<dbReference type="WBParaSite" id="ASIM_0001028501-mRNA-1">
    <property type="protein sequence ID" value="ASIM_0001028501-mRNA-1"/>
    <property type="gene ID" value="ASIM_0001028501"/>
</dbReference>
<feature type="transmembrane region" description="Helical" evidence="1">
    <location>
        <begin position="154"/>
        <end position="173"/>
    </location>
</feature>
<gene>
    <name evidence="4" type="ORF">ASIM_LOCUS10016</name>
</gene>
<reference evidence="6" key="1">
    <citation type="submission" date="2017-02" db="UniProtKB">
        <authorList>
            <consortium name="WormBaseParasite"/>
        </authorList>
    </citation>
    <scope>IDENTIFICATION</scope>
</reference>
<keyword evidence="1" id="KW-1133">Transmembrane helix</keyword>
<evidence type="ECO:0000259" key="3">
    <source>
        <dbReference type="Pfam" id="PF01757"/>
    </source>
</evidence>
<feature type="transmembrane region" description="Helical" evidence="1">
    <location>
        <begin position="180"/>
        <end position="202"/>
    </location>
</feature>
<feature type="chain" id="PRO_5043120947" evidence="2">
    <location>
        <begin position="20"/>
        <end position="433"/>
    </location>
</feature>
<sequence>MFGLRVISMLWTLIGHSFAWIQGYVKNVDEFKDDLSNGFSSVLISNFTLSVDTFFVLSATLTSYSYFRKYKSQGFQPYITWFEWIVKWLKFYRHRLIRLWPSYLYTLSTVTFLLSSLHSHPMWEPTDPSVQCRLHGWKNVLFLNSVLGNECMGWTWYISTEFIFYLISPIFLIAFTKSVWFGLALSSLTIISSTLLQSLFFLNNDYPSSPIPYNQPSIFKGSFMKHVDEYYIKPQYRIGAYVVGIVLGYILANMQKWKQERSTDSRQLQFLLWSVCILFAIISLYGFYPVMQGWNWRLYHVLYGATHRVLWAVAIAILIYMCHADQGAFVNAFLSARIFLPFSSLCYSVYLIHLVMVFAVFLWVPFPIVYSGKHAVVALCIVQLLLSYICALSITLFTEFPALNIEKVLMRWSSQRAQHDAQKSYPLILNNKR</sequence>
<feature type="transmembrane region" description="Helical" evidence="1">
    <location>
        <begin position="308"/>
        <end position="333"/>
    </location>
</feature>
<keyword evidence="5" id="KW-1185">Reference proteome</keyword>
<dbReference type="PANTHER" id="PTHR11161:SF70">
    <property type="entry name" value="ACYLTRANSFERASE 3 DOMAIN-CONTAINING PROTEIN"/>
    <property type="match status" value="1"/>
</dbReference>
<keyword evidence="1" id="KW-0812">Transmembrane</keyword>
<dbReference type="Proteomes" id="UP000267096">
    <property type="component" value="Unassembled WGS sequence"/>
</dbReference>
<feature type="domain" description="Acyltransferase 3" evidence="3">
    <location>
        <begin position="3"/>
        <end position="391"/>
    </location>
</feature>
<feature type="transmembrane region" description="Helical" evidence="1">
    <location>
        <begin position="238"/>
        <end position="256"/>
    </location>
</feature>
<dbReference type="InterPro" id="IPR002656">
    <property type="entry name" value="Acyl_transf_3_dom"/>
</dbReference>
<feature type="signal peptide" evidence="2">
    <location>
        <begin position="1"/>
        <end position="19"/>
    </location>
</feature>
<proteinExistence type="predicted"/>
<keyword evidence="2" id="KW-0732">Signal</keyword>
<feature type="transmembrane region" description="Helical" evidence="1">
    <location>
        <begin position="345"/>
        <end position="364"/>
    </location>
</feature>
<keyword evidence="1" id="KW-0472">Membrane</keyword>
<feature type="transmembrane region" description="Helical" evidence="1">
    <location>
        <begin position="268"/>
        <end position="288"/>
    </location>
</feature>
<evidence type="ECO:0000313" key="5">
    <source>
        <dbReference type="Proteomes" id="UP000267096"/>
    </source>
</evidence>
<evidence type="ECO:0000313" key="6">
    <source>
        <dbReference type="WBParaSite" id="ASIM_0001028501-mRNA-1"/>
    </source>
</evidence>
<evidence type="ECO:0000313" key="4">
    <source>
        <dbReference type="EMBL" id="VDK42191.1"/>
    </source>
</evidence>
<evidence type="ECO:0000256" key="1">
    <source>
        <dbReference type="SAM" id="Phobius"/>
    </source>
</evidence>
<accession>A0A0M3JRD6</accession>
<dbReference type="InterPro" id="IPR052728">
    <property type="entry name" value="O2_lipid_transport_reg"/>
</dbReference>
<name>A0A0M3JRD6_ANISI</name>
<evidence type="ECO:0000256" key="2">
    <source>
        <dbReference type="SAM" id="SignalP"/>
    </source>
</evidence>
<dbReference type="Pfam" id="PF01757">
    <property type="entry name" value="Acyl_transf_3"/>
    <property type="match status" value="1"/>
</dbReference>
<dbReference type="EMBL" id="UYRR01030980">
    <property type="protein sequence ID" value="VDK42191.1"/>
    <property type="molecule type" value="Genomic_DNA"/>
</dbReference>
<feature type="transmembrane region" description="Helical" evidence="1">
    <location>
        <begin position="43"/>
        <end position="67"/>
    </location>
</feature>
<organism evidence="6">
    <name type="scientific">Anisakis simplex</name>
    <name type="common">Herring worm</name>
    <dbReference type="NCBI Taxonomy" id="6269"/>
    <lineage>
        <taxon>Eukaryota</taxon>
        <taxon>Metazoa</taxon>
        <taxon>Ecdysozoa</taxon>
        <taxon>Nematoda</taxon>
        <taxon>Chromadorea</taxon>
        <taxon>Rhabditida</taxon>
        <taxon>Spirurina</taxon>
        <taxon>Ascaridomorpha</taxon>
        <taxon>Ascaridoidea</taxon>
        <taxon>Anisakidae</taxon>
        <taxon>Anisakis</taxon>
        <taxon>Anisakis simplex complex</taxon>
    </lineage>
</organism>
<protein>
    <submittedName>
        <fullName evidence="6">Acyl_transf_3 domain-containing protein</fullName>
    </submittedName>
</protein>
<dbReference type="AlphaFoldDB" id="A0A0M3JRD6"/>
<dbReference type="GO" id="GO:0016747">
    <property type="term" value="F:acyltransferase activity, transferring groups other than amino-acyl groups"/>
    <property type="evidence" value="ECO:0007669"/>
    <property type="project" value="InterPro"/>
</dbReference>
<dbReference type="PANTHER" id="PTHR11161">
    <property type="entry name" value="O-ACYLTRANSFERASE"/>
    <property type="match status" value="1"/>
</dbReference>
<dbReference type="OrthoDB" id="207378at2759"/>